<dbReference type="AlphaFoldDB" id="A0A0B5NTM0"/>
<gene>
    <name evidence="1" type="ORF">BF38_3662</name>
    <name evidence="2" type="ORF">FOC89_26050</name>
</gene>
<dbReference type="EMBL" id="CP053980">
    <property type="protein sequence ID" value="QKH27257.1"/>
    <property type="molecule type" value="Genomic_DNA"/>
</dbReference>
<evidence type="ECO:0000313" key="4">
    <source>
        <dbReference type="Proteomes" id="UP000501107"/>
    </source>
</evidence>
<dbReference type="KEGG" id="btw:BF38_3662"/>
<evidence type="ECO:0008006" key="5">
    <source>
        <dbReference type="Google" id="ProtNLM"/>
    </source>
</evidence>
<organism evidence="2 4">
    <name type="scientific">Bacillus thuringiensis</name>
    <dbReference type="NCBI Taxonomy" id="1428"/>
    <lineage>
        <taxon>Bacteria</taxon>
        <taxon>Bacillati</taxon>
        <taxon>Bacillota</taxon>
        <taxon>Bacilli</taxon>
        <taxon>Bacillales</taxon>
        <taxon>Bacillaceae</taxon>
        <taxon>Bacillus</taxon>
        <taxon>Bacillus cereus group</taxon>
    </lineage>
</organism>
<dbReference type="EMBL" id="CP009335">
    <property type="protein sequence ID" value="AJG75478.1"/>
    <property type="molecule type" value="Genomic_DNA"/>
</dbReference>
<dbReference type="Proteomes" id="UP000501107">
    <property type="component" value="Chromosome"/>
</dbReference>
<proteinExistence type="predicted"/>
<name>A0A0B5NTM0_BACTU</name>
<reference evidence="2 4" key="2">
    <citation type="submission" date="2020-05" db="EMBL/GenBank/DDBJ databases">
        <title>FDA dAtabase for Regulatory Grade micrObial Sequences (FDA-ARGOS): Supporting development and validation of Infectious Disease Dx tests.</title>
        <authorList>
            <person name="Nelson B."/>
            <person name="Plummer A."/>
            <person name="Tallon L."/>
            <person name="Sadzewicz L."/>
            <person name="Zhao X."/>
            <person name="Vavikolanu K."/>
            <person name="Mehta A."/>
            <person name="Aluvathingal J."/>
            <person name="Nadendla S."/>
            <person name="Myers T."/>
            <person name="Yan Y."/>
            <person name="Sichtig H."/>
        </authorList>
    </citation>
    <scope>NUCLEOTIDE SEQUENCE [LARGE SCALE GENOMIC DNA]</scope>
    <source>
        <strain evidence="2 4">FDAARGOS_795</strain>
    </source>
</reference>
<dbReference type="RefSeq" id="WP_001239771.1">
    <property type="nucleotide sequence ID" value="NZ_CP009335.1"/>
</dbReference>
<accession>A0A0B5NTM0</accession>
<dbReference type="Proteomes" id="UP000031876">
    <property type="component" value="Chromosome"/>
</dbReference>
<sequence>MRLSHEEKEIKTCLNEATRDRYKKYKQLTGCSNTAFANKIGFSRCTFQNWLANKFDFSVGACEHMQFIMGCIHDELATIK</sequence>
<protein>
    <recommendedName>
        <fullName evidence="5">XRE family transcriptional regulator</fullName>
    </recommendedName>
</protein>
<evidence type="ECO:0000313" key="1">
    <source>
        <dbReference type="EMBL" id="AJG75478.1"/>
    </source>
</evidence>
<reference evidence="1 3" key="1">
    <citation type="journal article" date="2015" name="Genome Announc.">
        <title>Complete genome sequences for 35 biothreat assay-relevant bacillus species.</title>
        <authorList>
            <person name="Johnson S.L."/>
            <person name="Daligault H.E."/>
            <person name="Davenport K.W."/>
            <person name="Jaissle J."/>
            <person name="Frey K.G."/>
            <person name="Ladner J.T."/>
            <person name="Broomall S.M."/>
            <person name="Bishop-Lilly K.A."/>
            <person name="Bruce D.C."/>
            <person name="Gibbons H.S."/>
            <person name="Coyne S.R."/>
            <person name="Lo C.C."/>
            <person name="Meincke L."/>
            <person name="Munk A.C."/>
            <person name="Koroleva G.I."/>
            <person name="Rosenzweig C.N."/>
            <person name="Palacios G.F."/>
            <person name="Redden C.L."/>
            <person name="Minogue T.D."/>
            <person name="Chain P.S."/>
        </authorList>
    </citation>
    <scope>NUCLEOTIDE SEQUENCE [LARGE SCALE GENOMIC DNA]</scope>
    <source>
        <strain evidence="1 3">HD1011</strain>
    </source>
</reference>
<evidence type="ECO:0000313" key="3">
    <source>
        <dbReference type="Proteomes" id="UP000031876"/>
    </source>
</evidence>
<evidence type="ECO:0000313" key="2">
    <source>
        <dbReference type="EMBL" id="QKH27257.1"/>
    </source>
</evidence>